<protein>
    <submittedName>
        <fullName evidence="2">EVE domain-containing protein</fullName>
    </submittedName>
</protein>
<proteinExistence type="predicted"/>
<dbReference type="AlphaFoldDB" id="A0A432WFG3"/>
<feature type="domain" description="EVE" evidence="1">
    <location>
        <begin position="2"/>
        <end position="148"/>
    </location>
</feature>
<organism evidence="2 3">
    <name type="scientific">Aliidiomarina soli</name>
    <dbReference type="NCBI Taxonomy" id="1928574"/>
    <lineage>
        <taxon>Bacteria</taxon>
        <taxon>Pseudomonadati</taxon>
        <taxon>Pseudomonadota</taxon>
        <taxon>Gammaproteobacteria</taxon>
        <taxon>Alteromonadales</taxon>
        <taxon>Idiomarinaceae</taxon>
        <taxon>Aliidiomarina</taxon>
    </lineage>
</organism>
<dbReference type="RefSeq" id="WP_126799266.1">
    <property type="nucleotide sequence ID" value="NZ_PIPO01000004.1"/>
</dbReference>
<dbReference type="PANTHER" id="PTHR14087">
    <property type="entry name" value="THYMOCYTE NUCLEAR PROTEIN 1"/>
    <property type="match status" value="1"/>
</dbReference>
<dbReference type="Pfam" id="PF01878">
    <property type="entry name" value="EVE"/>
    <property type="match status" value="1"/>
</dbReference>
<reference evidence="2 3" key="1">
    <citation type="journal article" date="2011" name="Front. Microbiol.">
        <title>Genomic signatures of strain selection and enhancement in Bacillus atrophaeus var. globigii, a historical biowarfare simulant.</title>
        <authorList>
            <person name="Gibbons H.S."/>
            <person name="Broomall S.M."/>
            <person name="McNew L.A."/>
            <person name="Daligault H."/>
            <person name="Chapman C."/>
            <person name="Bruce D."/>
            <person name="Karavis M."/>
            <person name="Krepps M."/>
            <person name="McGregor P.A."/>
            <person name="Hong C."/>
            <person name="Park K.H."/>
            <person name="Akmal A."/>
            <person name="Feldman A."/>
            <person name="Lin J.S."/>
            <person name="Chang W.E."/>
            <person name="Higgs B.W."/>
            <person name="Demirev P."/>
            <person name="Lindquist J."/>
            <person name="Liem A."/>
            <person name="Fochler E."/>
            <person name="Read T.D."/>
            <person name="Tapia R."/>
            <person name="Johnson S."/>
            <person name="Bishop-Lilly K.A."/>
            <person name="Detter C."/>
            <person name="Han C."/>
            <person name="Sozhamannan S."/>
            <person name="Rosenzweig C.N."/>
            <person name="Skowronski E.W."/>
        </authorList>
    </citation>
    <scope>NUCLEOTIDE SEQUENCE [LARGE SCALE GENOMIC DNA]</scope>
    <source>
        <strain evidence="2 3">Y4G10-17</strain>
    </source>
</reference>
<dbReference type="Proteomes" id="UP000287823">
    <property type="component" value="Unassembled WGS sequence"/>
</dbReference>
<dbReference type="CDD" id="cd21133">
    <property type="entry name" value="EVE"/>
    <property type="match status" value="1"/>
</dbReference>
<evidence type="ECO:0000313" key="2">
    <source>
        <dbReference type="EMBL" id="RUO32491.1"/>
    </source>
</evidence>
<comment type="caution">
    <text evidence="2">The sequence shown here is derived from an EMBL/GenBank/DDBJ whole genome shotgun (WGS) entry which is preliminary data.</text>
</comment>
<accession>A0A432WFG3</accession>
<dbReference type="SUPFAM" id="SSF88697">
    <property type="entry name" value="PUA domain-like"/>
    <property type="match status" value="1"/>
</dbReference>
<name>A0A432WFG3_9GAMM</name>
<evidence type="ECO:0000259" key="1">
    <source>
        <dbReference type="Pfam" id="PF01878"/>
    </source>
</evidence>
<dbReference type="EMBL" id="PIPO01000004">
    <property type="protein sequence ID" value="RUO32491.1"/>
    <property type="molecule type" value="Genomic_DNA"/>
</dbReference>
<dbReference type="InterPro" id="IPR047197">
    <property type="entry name" value="THYN1-like_EVE"/>
</dbReference>
<dbReference type="InterPro" id="IPR052181">
    <property type="entry name" value="5hmC_binding"/>
</dbReference>
<dbReference type="InterPro" id="IPR002740">
    <property type="entry name" value="EVE_domain"/>
</dbReference>
<dbReference type="PANTHER" id="PTHR14087:SF7">
    <property type="entry name" value="THYMOCYTE NUCLEAR PROTEIN 1"/>
    <property type="match status" value="1"/>
</dbReference>
<gene>
    <name evidence="2" type="ORF">CWE14_10115</name>
</gene>
<evidence type="ECO:0000313" key="3">
    <source>
        <dbReference type="Proteomes" id="UP000287823"/>
    </source>
</evidence>
<keyword evidence="3" id="KW-1185">Reference proteome</keyword>
<dbReference type="Gene3D" id="3.10.590.10">
    <property type="entry name" value="ph1033 like domains"/>
    <property type="match status" value="1"/>
</dbReference>
<dbReference type="InterPro" id="IPR015947">
    <property type="entry name" value="PUA-like_sf"/>
</dbReference>
<sequence length="161" mass="18054">MNYWLVKSEPDECGIDDFVASGDKPIRWDGIRNYQARNFLRAMRPGDQVLLYHSSCKQIGVAGVLEVVTAPYVDPLQFEPDSDYYDAKASTDKPKWSAVDLRLVGKARQILPLATLKQLSALQTCALLTRPRLSVMSLTENEWQAIIKALGHLQLFSEAKG</sequence>